<reference evidence="2 3" key="1">
    <citation type="submission" date="2016-03" db="EMBL/GenBank/DDBJ databases">
        <authorList>
            <person name="Ploux O."/>
        </authorList>
    </citation>
    <scope>NUCLEOTIDE SEQUENCE [LARGE SCALE GENOMIC DNA]</scope>
    <source>
        <strain evidence="2 3">UAMH 11012</strain>
    </source>
</reference>
<name>A0A1L7WRT8_9HELO</name>
<evidence type="ECO:0000313" key="3">
    <source>
        <dbReference type="Proteomes" id="UP000184330"/>
    </source>
</evidence>
<dbReference type="Proteomes" id="UP000184330">
    <property type="component" value="Unassembled WGS sequence"/>
</dbReference>
<dbReference type="STRING" id="576137.A0A1L7WRT8"/>
<gene>
    <name evidence="2" type="ORF">PAC_05355</name>
</gene>
<proteinExistence type="predicted"/>
<evidence type="ECO:0000256" key="1">
    <source>
        <dbReference type="SAM" id="MobiDB-lite"/>
    </source>
</evidence>
<dbReference type="AlphaFoldDB" id="A0A1L7WRT8"/>
<organism evidence="2 3">
    <name type="scientific">Phialocephala subalpina</name>
    <dbReference type="NCBI Taxonomy" id="576137"/>
    <lineage>
        <taxon>Eukaryota</taxon>
        <taxon>Fungi</taxon>
        <taxon>Dikarya</taxon>
        <taxon>Ascomycota</taxon>
        <taxon>Pezizomycotina</taxon>
        <taxon>Leotiomycetes</taxon>
        <taxon>Helotiales</taxon>
        <taxon>Mollisiaceae</taxon>
        <taxon>Phialocephala</taxon>
        <taxon>Phialocephala fortinii species complex</taxon>
    </lineage>
</organism>
<sequence length="596" mass="57955">MPPASLCLAPQLLGTSWLRTWRNAYSSKVRDRITHFSNSSGDGSPSSHPIFSLLSLLDSHVPFEVLRGVLHSFHQSANARTHGVGSPSLTFPFDSLHAAELPSYRQFSCDFVLLNLFLQLPVTLFLPSKTFTSTHHGWSVGTFISLGIRAVFEFYGFLIRIIYNEEFLVCINTGRCWRVVSSTVFEHVGRRDGLSDLLGALGALGNGAKGGNAGGAKGAANDKTVTVTQAAQAQAKTATVTKSAAAALGTGSNGSNKNGTCAAEKTVTIEKTVTVNQAAGGTGNAGAAGLQLSFVTMTVFGSGAPPTVTVTPLPQQITQQVTVTVNNAAAGASVAGVSPPAGAAAGTGGSKTAGIVKTSDPATGETASVGAAAPAGVSPPAGAAAGTGGSKTAGIVKTSNPAAGNTPAVGAAPAVGSPGALASGTGTIAPGGGCNCQCLCGEGSFPNMGAMGGAPAAAGTTLSTVASPAAINSATLSSAAIVKTSAGGAGAAGASAAPAVSSVATSAAVQPAAVNSATLSSAAIVKTTAPAASAAAAQAGTSAASSLVLSVSGAAGAAAQVAKPSSDPIDISTFSLTSSLVLGSLATPSVKVKAKP</sequence>
<dbReference type="EMBL" id="FJOG01000006">
    <property type="protein sequence ID" value="CZR55467.1"/>
    <property type="molecule type" value="Genomic_DNA"/>
</dbReference>
<keyword evidence="3" id="KW-1185">Reference proteome</keyword>
<accession>A0A1L7WRT8</accession>
<dbReference type="OrthoDB" id="3565446at2759"/>
<feature type="region of interest" description="Disordered" evidence="1">
    <location>
        <begin position="339"/>
        <end position="387"/>
    </location>
</feature>
<evidence type="ECO:0000313" key="2">
    <source>
        <dbReference type="EMBL" id="CZR55467.1"/>
    </source>
</evidence>
<protein>
    <submittedName>
        <fullName evidence="2">Uncharacterized protein</fullName>
    </submittedName>
</protein>
<feature type="compositionally biased region" description="Low complexity" evidence="1">
    <location>
        <begin position="366"/>
        <end position="384"/>
    </location>
</feature>